<dbReference type="OrthoDB" id="35401at2157"/>
<dbReference type="Proteomes" id="UP000470772">
    <property type="component" value="Unassembled WGS sequence"/>
</dbReference>
<organism evidence="1 2">
    <name type="scientific">Sulfuracidifex metallicus DSM 6482 = JCM 9184</name>
    <dbReference type="NCBI Taxonomy" id="523847"/>
    <lineage>
        <taxon>Archaea</taxon>
        <taxon>Thermoproteota</taxon>
        <taxon>Thermoprotei</taxon>
        <taxon>Sulfolobales</taxon>
        <taxon>Sulfolobaceae</taxon>
        <taxon>Sulfuracidifex</taxon>
    </lineage>
</organism>
<gene>
    <name evidence="1" type="ORF">GC250_01445</name>
</gene>
<dbReference type="AlphaFoldDB" id="A0A6A9QKA5"/>
<keyword evidence="2" id="KW-1185">Reference proteome</keyword>
<protein>
    <submittedName>
        <fullName evidence="1">2-polyprenylphenol hydroxylase</fullName>
    </submittedName>
</protein>
<dbReference type="PROSITE" id="PS00197">
    <property type="entry name" value="2FE2S_FER_1"/>
    <property type="match status" value="1"/>
</dbReference>
<comment type="caution">
    <text evidence="1">The sequence shown here is derived from an EMBL/GenBank/DDBJ whole genome shotgun (WGS) entry which is preliminary data.</text>
</comment>
<reference evidence="1 2" key="1">
    <citation type="submission" date="2019-10" db="EMBL/GenBank/DDBJ databases">
        <title>Sequencing and Assembly of Multiple Reported Metal-Biooxidizing Members of the Extremely Thermoacidophilic Archaeal Family Sulfolobaceae.</title>
        <authorList>
            <person name="Counts J.A."/>
            <person name="Kelly R.M."/>
        </authorList>
    </citation>
    <scope>NUCLEOTIDE SEQUENCE [LARGE SCALE GENOMIC DNA]</scope>
    <source>
        <strain evidence="1 2">DSM 6482</strain>
    </source>
</reference>
<sequence length="185" mass="20733">MFKVISKEKRENGILLKIKFPVEPEAGQFVTIVNDGKEIPLGIYDYVAGTLHLIIEKGDFRYNWAYIKGPLGKGIDLTKFNEIIGVAQAGLEHDVHYPLVKAERMGIHTRLLDVIPTYVPDDTLLIISLPNGKINTIPRNILSRSLIYVRWVKMNCSVGVCGVCSYRGYLPCIEGPFMEGEKIVA</sequence>
<dbReference type="GO" id="GO:0051537">
    <property type="term" value="F:2 iron, 2 sulfur cluster binding"/>
    <property type="evidence" value="ECO:0007669"/>
    <property type="project" value="InterPro"/>
</dbReference>
<dbReference type="EMBL" id="WGGD01000005">
    <property type="protein sequence ID" value="MUN28158.1"/>
    <property type="molecule type" value="Genomic_DNA"/>
</dbReference>
<name>A0A6A9QKA5_SULME</name>
<accession>A0A6A9QKA5</accession>
<dbReference type="InterPro" id="IPR006058">
    <property type="entry name" value="2Fe2S_fd_BS"/>
</dbReference>
<proteinExistence type="predicted"/>
<evidence type="ECO:0000313" key="2">
    <source>
        <dbReference type="Proteomes" id="UP000470772"/>
    </source>
</evidence>
<evidence type="ECO:0000313" key="1">
    <source>
        <dbReference type="EMBL" id="MUN28158.1"/>
    </source>
</evidence>
<dbReference type="RefSeq" id="WP_054838235.1">
    <property type="nucleotide sequence ID" value="NZ_BBBY01000006.1"/>
</dbReference>